<reference evidence="3 4" key="1">
    <citation type="journal article" date="2020" name="Nat. Commun.">
        <title>Genome of Tripterygium wilfordii and identification of cytochrome P450 involved in triptolide biosynthesis.</title>
        <authorList>
            <person name="Tu L."/>
            <person name="Su P."/>
            <person name="Zhang Z."/>
            <person name="Gao L."/>
            <person name="Wang J."/>
            <person name="Hu T."/>
            <person name="Zhou J."/>
            <person name="Zhang Y."/>
            <person name="Zhao Y."/>
            <person name="Liu Y."/>
            <person name="Song Y."/>
            <person name="Tong Y."/>
            <person name="Lu Y."/>
            <person name="Yang J."/>
            <person name="Xu C."/>
            <person name="Jia M."/>
            <person name="Peters R.J."/>
            <person name="Huang L."/>
            <person name="Gao W."/>
        </authorList>
    </citation>
    <scope>NUCLEOTIDE SEQUENCE [LARGE SCALE GENOMIC DNA]</scope>
    <source>
        <strain evidence="4">cv. XIE 37</strain>
        <tissue evidence="3">Leaf</tissue>
    </source>
</reference>
<gene>
    <name evidence="3" type="ORF">HS088_TW22G01035</name>
</gene>
<feature type="compositionally biased region" description="Acidic residues" evidence="1">
    <location>
        <begin position="221"/>
        <end position="232"/>
    </location>
</feature>
<feature type="transmembrane region" description="Helical" evidence="2">
    <location>
        <begin position="42"/>
        <end position="61"/>
    </location>
</feature>
<name>A0A7J7BZR2_TRIWF</name>
<feature type="compositionally biased region" description="Low complexity" evidence="1">
    <location>
        <begin position="882"/>
        <end position="893"/>
    </location>
</feature>
<feature type="region of interest" description="Disordered" evidence="1">
    <location>
        <begin position="946"/>
        <end position="1005"/>
    </location>
</feature>
<dbReference type="InParanoid" id="A0A7J7BZR2"/>
<comment type="caution">
    <text evidence="3">The sequence shown here is derived from an EMBL/GenBank/DDBJ whole genome shotgun (WGS) entry which is preliminary data.</text>
</comment>
<protein>
    <recommendedName>
        <fullName evidence="5">Cardiomyopathy-associated protein 5</fullName>
    </recommendedName>
</protein>
<feature type="compositionally biased region" description="Polar residues" evidence="1">
    <location>
        <begin position="904"/>
        <end position="915"/>
    </location>
</feature>
<evidence type="ECO:0000313" key="3">
    <source>
        <dbReference type="EMBL" id="KAF5727342.1"/>
    </source>
</evidence>
<feature type="region of interest" description="Disordered" evidence="1">
    <location>
        <begin position="787"/>
        <end position="915"/>
    </location>
</feature>
<proteinExistence type="predicted"/>
<dbReference type="EMBL" id="JAAARO010000022">
    <property type="protein sequence ID" value="KAF5727342.1"/>
    <property type="molecule type" value="Genomic_DNA"/>
</dbReference>
<keyword evidence="4" id="KW-1185">Reference proteome</keyword>
<dbReference type="AlphaFoldDB" id="A0A7J7BZR2"/>
<feature type="compositionally biased region" description="Low complexity" evidence="1">
    <location>
        <begin position="164"/>
        <end position="175"/>
    </location>
</feature>
<dbReference type="Proteomes" id="UP000593562">
    <property type="component" value="Unassembled WGS sequence"/>
</dbReference>
<sequence length="1005" mass="111506">MWKTLRFLMITSCRFIHKYPFVSGTLIFFFLLYMFLPRVFYFLIYSSPFIACTAVFVQVYFKSQEQTVLRNGKEEERISSATSNSLAADDAVNRSDGASLRNQKSVRRNFTKKNREWDARDLRMGENIFPKATLDDILFGKSVQKEEVPKLDSEEKKESSLNHGESASGCASASENVRVCDEHRPGFVPEPSKPDIASQNGSDEQSEKYYGNGASELDVSSSEEEGDEEEEREERNNKAVEWTEDDEKNLMDLGDSELERNKRLENLIAKRRARKLYRMHAEKNLIDMDSVPTTQVAPILISRNNPFNILDNPNDLLGLQMPGSAPSVLLPARNPFDIPYDPQEEKPDLTADSFLQEFAAPHQKELIFCRHESFCWGPFSPLEPNQLGHEPTVNPSLNIDKKAPQGPGLSRFKTQRAMGNHDQLIEQLSSGEGGTMFRTLSVTDLVTQGPQPINQFTSKAESNMETDSRHDMKGAELRKDKDKEFSLICGSGAQMKTISENNNYGSSQSSSSEDDVHNFNLNRPKVSEVLQPKEDKFPEAFSRAVKKTFICPLPKRKIVSEPSYDASPSAADKLKMEDRPFYMEKGCHTPSLSIASDLQVEVSELGSPLTIDGNVSSGDEDSLIYDGDIDRDDTCSEEMWGASFHGVREDESSFRETNEINEEDAMGENLSTVDEKSEDQFGLSIFSEEVGDQDSNYASSASSLRTETPQVSLASMHFSDTVKQVAEEVGEHRSSTSTGALSAEEAVKVMHRGEESVACSPQEVIPEKLEEALTSPRKCSQEIKEVYDVDDPIVHENGEPSKPAGGGKTVENQATVEQGTPYEENKNMKVTGDAIVPIEHIENEGMSKSVDGSKEVESTTDAGGSGVVSSAENQELVVEQDSINSSTSSSSNSVLPNETLRGRISTSDFDQQGALQSDTEIILRTITLDEHPPENLILNMSGTPSVRESLDQQSVDNNSKKSQETQNIELNSTEGEKVTLNTNEHVEDKEGEEDPKPSSELNASV</sequence>
<feature type="compositionally biased region" description="Polar residues" evidence="1">
    <location>
        <begin position="859"/>
        <end position="873"/>
    </location>
</feature>
<dbReference type="PANTHER" id="PTHR33870:SF16">
    <property type="entry name" value="PROTEIN, PUTATIVE-RELATED"/>
    <property type="match status" value="1"/>
</dbReference>
<organism evidence="3 4">
    <name type="scientific">Tripterygium wilfordii</name>
    <name type="common">Thunder God vine</name>
    <dbReference type="NCBI Taxonomy" id="458696"/>
    <lineage>
        <taxon>Eukaryota</taxon>
        <taxon>Viridiplantae</taxon>
        <taxon>Streptophyta</taxon>
        <taxon>Embryophyta</taxon>
        <taxon>Tracheophyta</taxon>
        <taxon>Spermatophyta</taxon>
        <taxon>Magnoliopsida</taxon>
        <taxon>eudicotyledons</taxon>
        <taxon>Gunneridae</taxon>
        <taxon>Pentapetalae</taxon>
        <taxon>rosids</taxon>
        <taxon>fabids</taxon>
        <taxon>Celastrales</taxon>
        <taxon>Celastraceae</taxon>
        <taxon>Tripterygium</taxon>
    </lineage>
</organism>
<feature type="compositionally biased region" description="Low complexity" evidence="1">
    <location>
        <begin position="499"/>
        <end position="511"/>
    </location>
</feature>
<dbReference type="PANTHER" id="PTHR33870">
    <property type="entry name" value="CARDIOMYOPATHY-ASSOCIATED PROTEIN"/>
    <property type="match status" value="1"/>
</dbReference>
<feature type="transmembrane region" description="Helical" evidence="2">
    <location>
        <begin position="20"/>
        <end position="36"/>
    </location>
</feature>
<feature type="compositionally biased region" description="Basic and acidic residues" evidence="1">
    <location>
        <begin position="839"/>
        <end position="857"/>
    </location>
</feature>
<keyword evidence="2" id="KW-0472">Membrane</keyword>
<evidence type="ECO:0000313" key="4">
    <source>
        <dbReference type="Proteomes" id="UP000593562"/>
    </source>
</evidence>
<feature type="compositionally biased region" description="Polar residues" evidence="1">
    <location>
        <begin position="946"/>
        <end position="957"/>
    </location>
</feature>
<feature type="region of interest" description="Disordered" evidence="1">
    <location>
        <begin position="497"/>
        <end position="518"/>
    </location>
</feature>
<evidence type="ECO:0000256" key="1">
    <source>
        <dbReference type="SAM" id="MobiDB-lite"/>
    </source>
</evidence>
<accession>A0A7J7BZR2</accession>
<evidence type="ECO:0000256" key="2">
    <source>
        <dbReference type="SAM" id="Phobius"/>
    </source>
</evidence>
<feature type="compositionally biased region" description="Basic and acidic residues" evidence="1">
    <location>
        <begin position="145"/>
        <end position="160"/>
    </location>
</feature>
<feature type="compositionally biased region" description="Polar residues" evidence="1">
    <location>
        <begin position="964"/>
        <end position="983"/>
    </location>
</feature>
<feature type="compositionally biased region" description="Basic and acidic residues" evidence="1">
    <location>
        <begin position="787"/>
        <end position="799"/>
    </location>
</feature>
<keyword evidence="2" id="KW-0812">Transmembrane</keyword>
<feature type="region of interest" description="Disordered" evidence="1">
    <location>
        <begin position="145"/>
        <end position="248"/>
    </location>
</feature>
<evidence type="ECO:0008006" key="5">
    <source>
        <dbReference type="Google" id="ProtNLM"/>
    </source>
</evidence>
<keyword evidence="2" id="KW-1133">Transmembrane helix</keyword>